<dbReference type="RefSeq" id="WP_235322090.1">
    <property type="nucleotide sequence ID" value="NZ_JAFBIT010000001.1"/>
</dbReference>
<comment type="caution">
    <text evidence="5">The sequence shown here is derived from an EMBL/GenBank/DDBJ whole genome shotgun (WGS) entry which is preliminary data.</text>
</comment>
<reference evidence="5 6" key="1">
    <citation type="submission" date="2020-12" db="EMBL/GenBank/DDBJ databases">
        <title>Whole genome sequences of gut porcine anaerobes.</title>
        <authorList>
            <person name="Kubasova T."/>
            <person name="Jahodarova E."/>
            <person name="Rychlik I."/>
        </authorList>
    </citation>
    <scope>NUCLEOTIDE SEQUENCE [LARGE SCALE GENOMIC DNA]</scope>
    <source>
        <strain evidence="5 6">An867</strain>
    </source>
</reference>
<dbReference type="PANTHER" id="PTHR32125:SF4">
    <property type="entry name" value="2-C-METHYL-D-ERYTHRITOL 4-PHOSPHATE CYTIDYLYLTRANSFERASE, CHLOROPLASTIC"/>
    <property type="match status" value="1"/>
</dbReference>
<dbReference type="NCBIfam" id="TIGR00453">
    <property type="entry name" value="ispD"/>
    <property type="match status" value="1"/>
</dbReference>
<dbReference type="PANTHER" id="PTHR32125">
    <property type="entry name" value="2-C-METHYL-D-ERYTHRITOL 4-PHOSPHATE CYTIDYLYLTRANSFERASE, CHLOROPLASTIC"/>
    <property type="match status" value="1"/>
</dbReference>
<feature type="site" description="Transition state stabilizer" evidence="4">
    <location>
        <position position="23"/>
    </location>
</feature>
<organism evidence="5 6">
    <name type="scientific">Anaeromassilibacillus senegalensis</name>
    <dbReference type="NCBI Taxonomy" id="1673717"/>
    <lineage>
        <taxon>Bacteria</taxon>
        <taxon>Bacillati</taxon>
        <taxon>Bacillota</taxon>
        <taxon>Clostridia</taxon>
        <taxon>Eubacteriales</taxon>
        <taxon>Acutalibacteraceae</taxon>
        <taxon>Anaeromassilibacillus</taxon>
    </lineage>
</organism>
<keyword evidence="3 4" id="KW-0414">Isoprene biosynthesis</keyword>
<dbReference type="HAMAP" id="MF_00108">
    <property type="entry name" value="IspD"/>
    <property type="match status" value="1"/>
</dbReference>
<dbReference type="InterPro" id="IPR001228">
    <property type="entry name" value="IspD"/>
</dbReference>
<comment type="catalytic activity">
    <reaction evidence="4">
        <text>2-C-methyl-D-erythritol 4-phosphate + CTP + H(+) = 4-CDP-2-C-methyl-D-erythritol + diphosphate</text>
        <dbReference type="Rhea" id="RHEA:13429"/>
        <dbReference type="ChEBI" id="CHEBI:15378"/>
        <dbReference type="ChEBI" id="CHEBI:33019"/>
        <dbReference type="ChEBI" id="CHEBI:37563"/>
        <dbReference type="ChEBI" id="CHEBI:57823"/>
        <dbReference type="ChEBI" id="CHEBI:58262"/>
        <dbReference type="EC" id="2.7.7.60"/>
    </reaction>
</comment>
<feature type="site" description="Transition state stabilizer" evidence="4">
    <location>
        <position position="15"/>
    </location>
</feature>
<evidence type="ECO:0000256" key="4">
    <source>
        <dbReference type="HAMAP-Rule" id="MF_00108"/>
    </source>
</evidence>
<dbReference type="GO" id="GO:0050518">
    <property type="term" value="F:2-C-methyl-D-erythritol 4-phosphate cytidylyltransferase activity"/>
    <property type="evidence" value="ECO:0007669"/>
    <property type="project" value="UniProtKB-EC"/>
</dbReference>
<keyword evidence="6" id="KW-1185">Reference proteome</keyword>
<dbReference type="InterPro" id="IPR034683">
    <property type="entry name" value="IspD/TarI"/>
</dbReference>
<comment type="function">
    <text evidence="4">Catalyzes the formation of 4-diphosphocytidyl-2-C-methyl-D-erythritol from CTP and 2-C-methyl-D-erythritol 4-phosphate (MEP).</text>
</comment>
<gene>
    <name evidence="4 5" type="primary">ispD</name>
    <name evidence="5" type="ORF">JQM67_00795</name>
</gene>
<dbReference type="Gene3D" id="3.90.550.10">
    <property type="entry name" value="Spore Coat Polysaccharide Biosynthesis Protein SpsA, Chain A"/>
    <property type="match status" value="1"/>
</dbReference>
<evidence type="ECO:0000256" key="1">
    <source>
        <dbReference type="ARBA" id="ARBA00022679"/>
    </source>
</evidence>
<proteinExistence type="inferred from homology"/>
<evidence type="ECO:0000256" key="3">
    <source>
        <dbReference type="ARBA" id="ARBA00023229"/>
    </source>
</evidence>
<protein>
    <recommendedName>
        <fullName evidence="4">2-C-methyl-D-erythritol 4-phosphate cytidylyltransferase</fullName>
        <ecNumber evidence="4">2.7.7.60</ecNumber>
    </recommendedName>
    <alternativeName>
        <fullName evidence="4">4-diphosphocytidyl-2C-methyl-D-erythritol synthase</fullName>
    </alternativeName>
    <alternativeName>
        <fullName evidence="4">MEP cytidylyltransferase</fullName>
        <shortName evidence="4">MCT</shortName>
    </alternativeName>
</protein>
<dbReference type="EMBL" id="JAFBIT010000001">
    <property type="protein sequence ID" value="MCF2651148.1"/>
    <property type="molecule type" value="Genomic_DNA"/>
</dbReference>
<dbReference type="InterPro" id="IPR029044">
    <property type="entry name" value="Nucleotide-diphossugar_trans"/>
</dbReference>
<accession>A0ABS9CJ22</accession>
<comment type="pathway">
    <text evidence="4">Isoprenoid biosynthesis; isopentenyl diphosphate biosynthesis via DXP pathway; isopentenyl diphosphate from 1-deoxy-D-xylulose 5-phosphate: step 2/6.</text>
</comment>
<dbReference type="InterPro" id="IPR050088">
    <property type="entry name" value="IspD/TarI_cytidylyltransf_bact"/>
</dbReference>
<evidence type="ECO:0000256" key="2">
    <source>
        <dbReference type="ARBA" id="ARBA00022695"/>
    </source>
</evidence>
<dbReference type="EC" id="2.7.7.60" evidence="4"/>
<name>A0ABS9CJ22_9FIRM</name>
<feature type="site" description="Positions MEP for the nucleophilic attack" evidence="4">
    <location>
        <position position="152"/>
    </location>
</feature>
<dbReference type="CDD" id="cd02516">
    <property type="entry name" value="CDP-ME_synthetase"/>
    <property type="match status" value="1"/>
</dbReference>
<sequence>MKINAVVVAAGNSTRMCSGGVSKTMMTVAGEPVLRRTLRAFDAAPCISEIVVVARACDFDAVREAAEPIHKPVHLAEGGRERQDSVANGAALCAGTDFIAVHDGARPFITPERIEAVCADAVRYGAATLAVPVKDTIKLSTAEGFAGGTPDRAQLRAVQTPQVFSLPLYRHALALAEEADKRYTDDCQLIEAAGGAVYLTMGDYRNIKITTPEDLLVAEAFAKDENQTGQ</sequence>
<dbReference type="Proteomes" id="UP001299220">
    <property type="component" value="Unassembled WGS sequence"/>
</dbReference>
<keyword evidence="2 4" id="KW-0548">Nucleotidyltransferase</keyword>
<dbReference type="SUPFAM" id="SSF53448">
    <property type="entry name" value="Nucleotide-diphospho-sugar transferases"/>
    <property type="match status" value="1"/>
</dbReference>
<evidence type="ECO:0000313" key="5">
    <source>
        <dbReference type="EMBL" id="MCF2651148.1"/>
    </source>
</evidence>
<evidence type="ECO:0000313" key="6">
    <source>
        <dbReference type="Proteomes" id="UP001299220"/>
    </source>
</evidence>
<comment type="similarity">
    <text evidence="4">Belongs to the IspD/TarI cytidylyltransferase family. IspD subfamily.</text>
</comment>
<feature type="site" description="Positions MEP for the nucleophilic attack" evidence="4">
    <location>
        <position position="208"/>
    </location>
</feature>
<keyword evidence="1 4" id="KW-0808">Transferase</keyword>
<dbReference type="Pfam" id="PF01128">
    <property type="entry name" value="IspD"/>
    <property type="match status" value="1"/>
</dbReference>